<feature type="domain" description="Cupin type-2" evidence="1">
    <location>
        <begin position="44"/>
        <end position="105"/>
    </location>
</feature>
<dbReference type="GeneID" id="301146748"/>
<evidence type="ECO:0000313" key="3">
    <source>
        <dbReference type="Proteomes" id="UP001622968"/>
    </source>
</evidence>
<accession>A0ABW8QEV2</accession>
<name>A0ABW8QEV2_9GAMM</name>
<dbReference type="SUPFAM" id="SSF51182">
    <property type="entry name" value="RmlC-like cupins"/>
    <property type="match status" value="1"/>
</dbReference>
<reference evidence="2 3" key="1">
    <citation type="submission" date="2024-11" db="EMBL/GenBank/DDBJ databases">
        <title>Draft genomes of five putative biosurfactant-producing Serratia sp. isolates from Laguna de Bay, Philippines.</title>
        <authorList>
            <person name="Lantican N."/>
            <person name="Barredo G.A."/>
            <person name="Rosana A."/>
            <person name="Siababa A.C."/>
            <person name="Montecillo A."/>
        </authorList>
    </citation>
    <scope>NUCLEOTIDE SEQUENCE [LARGE SCALE GENOMIC DNA]</scope>
    <source>
        <strain evidence="2 3">WS11a</strain>
    </source>
</reference>
<dbReference type="InterPro" id="IPR013096">
    <property type="entry name" value="Cupin_2"/>
</dbReference>
<dbReference type="Proteomes" id="UP001622968">
    <property type="component" value="Unassembled WGS sequence"/>
</dbReference>
<proteinExistence type="predicted"/>
<evidence type="ECO:0000259" key="1">
    <source>
        <dbReference type="Pfam" id="PF07883"/>
    </source>
</evidence>
<gene>
    <name evidence="2" type="ORF">ACJBEI_02295</name>
</gene>
<evidence type="ECO:0000313" key="2">
    <source>
        <dbReference type="EMBL" id="MFK8974036.1"/>
    </source>
</evidence>
<protein>
    <submittedName>
        <fullName evidence="2">Cupin domain-containing protein</fullName>
    </submittedName>
</protein>
<organism evidence="2 3">
    <name type="scientific">Serratia sarumanii</name>
    <dbReference type="NCBI Taxonomy" id="3020826"/>
    <lineage>
        <taxon>Bacteria</taxon>
        <taxon>Pseudomonadati</taxon>
        <taxon>Pseudomonadota</taxon>
        <taxon>Gammaproteobacteria</taxon>
        <taxon>Enterobacterales</taxon>
        <taxon>Yersiniaceae</taxon>
        <taxon>Serratia</taxon>
    </lineage>
</organism>
<keyword evidence="3" id="KW-1185">Reference proteome</keyword>
<dbReference type="Gene3D" id="2.60.120.10">
    <property type="entry name" value="Jelly Rolls"/>
    <property type="match status" value="1"/>
</dbReference>
<dbReference type="RefSeq" id="WP_060430620.1">
    <property type="nucleotide sequence ID" value="NZ_CP124750.1"/>
</dbReference>
<dbReference type="CDD" id="cd02208">
    <property type="entry name" value="cupin_RmlC-like"/>
    <property type="match status" value="1"/>
</dbReference>
<comment type="caution">
    <text evidence="2">The sequence shown here is derived from an EMBL/GenBank/DDBJ whole genome shotgun (WGS) entry which is preliminary data.</text>
</comment>
<dbReference type="Pfam" id="PF07883">
    <property type="entry name" value="Cupin_2"/>
    <property type="match status" value="1"/>
</dbReference>
<dbReference type="InterPro" id="IPR011051">
    <property type="entry name" value="RmlC_Cupin_sf"/>
</dbReference>
<dbReference type="InterPro" id="IPR014710">
    <property type="entry name" value="RmlC-like_jellyroll"/>
</dbReference>
<dbReference type="EMBL" id="JBJHGH010000001">
    <property type="protein sequence ID" value="MFK8974036.1"/>
    <property type="molecule type" value="Genomic_DNA"/>
</dbReference>
<sequence length="132" mass="15239">MNALYFDLEERKKHFPDTADSLIVDMYLDDTPQGSVRLFRVYAEVPAHYHQQCDEILNVVEGALEFQAGNDVKRVLAENQMVIFKRNTVHSINPFNGKPVYFLSIDTPRREASDVHFINPAHEHLKFISHIG</sequence>